<dbReference type="InterPro" id="IPR022655">
    <property type="entry name" value="DUF1553"/>
</dbReference>
<dbReference type="PANTHER" id="PTHR35889">
    <property type="entry name" value="CYCLOINULO-OLIGOSACCHARIDE FRUCTANOTRANSFERASE-RELATED"/>
    <property type="match status" value="1"/>
</dbReference>
<proteinExistence type="predicted"/>
<dbReference type="Gene3D" id="2.60.40.1080">
    <property type="match status" value="1"/>
</dbReference>
<protein>
    <recommendedName>
        <fullName evidence="7">Cytochrome c domain-containing protein</fullName>
    </recommendedName>
</protein>
<evidence type="ECO:0000313" key="5">
    <source>
        <dbReference type="EMBL" id="VTS00369.1"/>
    </source>
</evidence>
<dbReference type="Proteomes" id="UP000464178">
    <property type="component" value="Chromosome"/>
</dbReference>
<gene>
    <name evidence="5" type="ORF">SOIL9_82070</name>
</gene>
<feature type="signal peptide" evidence="2">
    <location>
        <begin position="1"/>
        <end position="20"/>
    </location>
</feature>
<evidence type="ECO:0000256" key="2">
    <source>
        <dbReference type="SAM" id="SignalP"/>
    </source>
</evidence>
<feature type="domain" description="DUF1549" evidence="3">
    <location>
        <begin position="231"/>
        <end position="414"/>
    </location>
</feature>
<name>A0A6P2DFB0_9BACT</name>
<sequence length="737" mass="81956">MPVRSLAALLVLVSPLTASAAEVSFERDVLPVLTRAGCNAGACHGNLNGKGGLKLSLKGEDAVGDFGVLTRDMLARRIDPIRPDESLILQKATAQVPHEGGARFARASAEYAVLRDWVARGAKFDAPHGAALAKLVVTPTNQILVDPADRFRVKAIAHFSDGTTRDVTPRAAFEFTAVGVAKITPAGEVIREQTGEVVLLVRYLSHVEPVRIVFLPDRPVPDTVHFPTNNEIDRLVFAQLKELRLKPAELAPDHVFLRRAFLDALGVLPTPTETRAFLDDTDPKKREKLIDSLLARPEFAEYWAQKWADLLRNEEKSLDKKGVAVFYRWIAAQLAADRPLNEFARDIIAARGSTYANPPANFWRAVRDPLMRSESVAQVFLGIRVGCARCHNHPFDRWTIDDYYGFAALFARVDYRVLENNKKDNLDKHEFVGEQVVWQNRTSEMPNPRTKQSAKPRFLGASTPEMGESADRLTAVADWIAAPSNPFFAKAQVNRIWLHLMGRGLVDPNDDFRATNPPTNPELLAWLAEDFAKGEFRLKRTVKTIMQSRTYQLSATVRDSATMGDDLHHSHATVAPLEAEQLLDALAQVTGVAVPFKGYPLGMRANQIPAPPQSGRRGFEGMSERFLKTFGKPDRLLTCECERNDDPGLLQAFQLITGELMNALVRDSNNRLGKMISAGKADAEMLDEFYLAALCRSPTSAEAKKLLAYIATAKDRRAAWEDVLWALLNSKEFLLRR</sequence>
<accession>A0A6P2DFB0</accession>
<reference evidence="5 6" key="1">
    <citation type="submission" date="2019-05" db="EMBL/GenBank/DDBJ databases">
        <authorList>
            <consortium name="Science for Life Laboratories"/>
        </authorList>
    </citation>
    <scope>NUCLEOTIDE SEQUENCE [LARGE SCALE GENOMIC DNA]</scope>
    <source>
        <strain evidence="5">Soil9</strain>
    </source>
</reference>
<dbReference type="AlphaFoldDB" id="A0A6P2DFB0"/>
<keyword evidence="2" id="KW-0732">Signal</keyword>
<dbReference type="KEGG" id="gms:SOIL9_82070"/>
<organism evidence="5 6">
    <name type="scientific">Gemmata massiliana</name>
    <dbReference type="NCBI Taxonomy" id="1210884"/>
    <lineage>
        <taxon>Bacteria</taxon>
        <taxon>Pseudomonadati</taxon>
        <taxon>Planctomycetota</taxon>
        <taxon>Planctomycetia</taxon>
        <taxon>Gemmatales</taxon>
        <taxon>Gemmataceae</taxon>
        <taxon>Gemmata</taxon>
    </lineage>
</organism>
<dbReference type="PANTHER" id="PTHR35889:SF3">
    <property type="entry name" value="F-BOX DOMAIN-CONTAINING PROTEIN"/>
    <property type="match status" value="1"/>
</dbReference>
<evidence type="ECO:0000256" key="1">
    <source>
        <dbReference type="SAM" id="MobiDB-lite"/>
    </source>
</evidence>
<dbReference type="RefSeq" id="WP_162672151.1">
    <property type="nucleotide sequence ID" value="NZ_LR593886.1"/>
</dbReference>
<feature type="region of interest" description="Disordered" evidence="1">
    <location>
        <begin position="442"/>
        <end position="462"/>
    </location>
</feature>
<dbReference type="InterPro" id="IPR011444">
    <property type="entry name" value="DUF1549"/>
</dbReference>
<evidence type="ECO:0008006" key="7">
    <source>
        <dbReference type="Google" id="ProtNLM"/>
    </source>
</evidence>
<evidence type="ECO:0000259" key="4">
    <source>
        <dbReference type="Pfam" id="PF07587"/>
    </source>
</evidence>
<dbReference type="Pfam" id="PF07587">
    <property type="entry name" value="PSD1"/>
    <property type="match status" value="1"/>
</dbReference>
<dbReference type="Pfam" id="PF07583">
    <property type="entry name" value="PSCyt2"/>
    <property type="match status" value="1"/>
</dbReference>
<evidence type="ECO:0000313" key="6">
    <source>
        <dbReference type="Proteomes" id="UP000464178"/>
    </source>
</evidence>
<evidence type="ECO:0000259" key="3">
    <source>
        <dbReference type="Pfam" id="PF07583"/>
    </source>
</evidence>
<keyword evidence="6" id="KW-1185">Reference proteome</keyword>
<feature type="domain" description="DUF1553" evidence="4">
    <location>
        <begin position="475"/>
        <end position="709"/>
    </location>
</feature>
<feature type="compositionally biased region" description="Polar residues" evidence="1">
    <location>
        <begin position="442"/>
        <end position="453"/>
    </location>
</feature>
<feature type="chain" id="PRO_5027037972" description="Cytochrome c domain-containing protein" evidence="2">
    <location>
        <begin position="21"/>
        <end position="737"/>
    </location>
</feature>
<dbReference type="EMBL" id="LR593886">
    <property type="protein sequence ID" value="VTS00369.1"/>
    <property type="molecule type" value="Genomic_DNA"/>
</dbReference>